<organism evidence="2 3">
    <name type="scientific">Paralvinella palmiformis</name>
    <dbReference type="NCBI Taxonomy" id="53620"/>
    <lineage>
        <taxon>Eukaryota</taxon>
        <taxon>Metazoa</taxon>
        <taxon>Spiralia</taxon>
        <taxon>Lophotrochozoa</taxon>
        <taxon>Annelida</taxon>
        <taxon>Polychaeta</taxon>
        <taxon>Sedentaria</taxon>
        <taxon>Canalipalpata</taxon>
        <taxon>Terebellida</taxon>
        <taxon>Terebelliformia</taxon>
        <taxon>Alvinellidae</taxon>
        <taxon>Paralvinella</taxon>
    </lineage>
</organism>
<feature type="transmembrane region" description="Helical" evidence="1">
    <location>
        <begin position="12"/>
        <end position="33"/>
    </location>
</feature>
<evidence type="ECO:0000313" key="2">
    <source>
        <dbReference type="EMBL" id="KAK2144948.1"/>
    </source>
</evidence>
<dbReference type="Proteomes" id="UP001208570">
    <property type="component" value="Unassembled WGS sequence"/>
</dbReference>
<protein>
    <submittedName>
        <fullName evidence="2">Uncharacterized protein</fullName>
    </submittedName>
</protein>
<proteinExistence type="predicted"/>
<dbReference type="EMBL" id="JAODUP010000716">
    <property type="protein sequence ID" value="KAK2144948.1"/>
    <property type="molecule type" value="Genomic_DNA"/>
</dbReference>
<name>A0AAD9J269_9ANNE</name>
<keyword evidence="1" id="KW-0812">Transmembrane</keyword>
<reference evidence="2" key="1">
    <citation type="journal article" date="2023" name="Mol. Biol. Evol.">
        <title>Third-Generation Sequencing Reveals the Adaptive Role of the Epigenome in Three Deep-Sea Polychaetes.</title>
        <authorList>
            <person name="Perez M."/>
            <person name="Aroh O."/>
            <person name="Sun Y."/>
            <person name="Lan Y."/>
            <person name="Juniper S.K."/>
            <person name="Young C.R."/>
            <person name="Angers B."/>
            <person name="Qian P.Y."/>
        </authorList>
    </citation>
    <scope>NUCLEOTIDE SEQUENCE</scope>
    <source>
        <strain evidence="2">P08H-3</strain>
    </source>
</reference>
<accession>A0AAD9J269</accession>
<gene>
    <name evidence="2" type="ORF">LSH36_716g00014</name>
</gene>
<keyword evidence="1" id="KW-1133">Transmembrane helix</keyword>
<evidence type="ECO:0000256" key="1">
    <source>
        <dbReference type="SAM" id="Phobius"/>
    </source>
</evidence>
<comment type="caution">
    <text evidence="2">The sequence shown here is derived from an EMBL/GenBank/DDBJ whole genome shotgun (WGS) entry which is preliminary data.</text>
</comment>
<sequence>MIRVILIHVKMVGHVLLIVIPNIVVPVLLALLVTHANKSSQPQQQQRLLQQRQPRLATTVVTTIRALRKTSNKATSILNITIPLSLSNVPLLGDVS</sequence>
<keyword evidence="1" id="KW-0472">Membrane</keyword>
<dbReference type="AlphaFoldDB" id="A0AAD9J269"/>
<evidence type="ECO:0000313" key="3">
    <source>
        <dbReference type="Proteomes" id="UP001208570"/>
    </source>
</evidence>
<keyword evidence="3" id="KW-1185">Reference proteome</keyword>